<evidence type="ECO:0000313" key="2">
    <source>
        <dbReference type="EMBL" id="CAD9265774.1"/>
    </source>
</evidence>
<sequence>MLLLILFAVVVGYVVQPFVAQVPAARAGGFRVATAESADVLSAVLGAYDEVIGDDVGPYRGHCLRVLSYAKHFLKEDEAWADADIAAATDVLEAAIAYHDIALWTDGALDYLAPSAAKARSDLAPTANFTPEQLQAIDDIIMWHHKLTPWEGPNAALVNAVRKADWIDFSGGLTRLGSAVSAGAVRKAVTAIPCGGFHAMLAGMGPRLSPDSWKGQLEVLKIIKW</sequence>
<name>A0A7S1UEL7_9STRA</name>
<feature type="signal peptide" evidence="1">
    <location>
        <begin position="1"/>
        <end position="20"/>
    </location>
</feature>
<organism evidence="2">
    <name type="scientific">Phaeomonas parva</name>
    <dbReference type="NCBI Taxonomy" id="124430"/>
    <lineage>
        <taxon>Eukaryota</taxon>
        <taxon>Sar</taxon>
        <taxon>Stramenopiles</taxon>
        <taxon>Ochrophyta</taxon>
        <taxon>Pinguiophyceae</taxon>
        <taxon>Pinguiochrysidales</taxon>
        <taxon>Pinguiochrysidaceae</taxon>
        <taxon>Phaeomonas</taxon>
    </lineage>
</organism>
<dbReference type="Gene3D" id="1.10.3210.10">
    <property type="entry name" value="Hypothetical protein af1432"/>
    <property type="match status" value="1"/>
</dbReference>
<dbReference type="EMBL" id="HBGJ01038388">
    <property type="protein sequence ID" value="CAD9265774.1"/>
    <property type="molecule type" value="Transcribed_RNA"/>
</dbReference>
<reference evidence="2" key="1">
    <citation type="submission" date="2021-01" db="EMBL/GenBank/DDBJ databases">
        <authorList>
            <person name="Corre E."/>
            <person name="Pelletier E."/>
            <person name="Niang G."/>
            <person name="Scheremetjew M."/>
            <person name="Finn R."/>
            <person name="Kale V."/>
            <person name="Holt S."/>
            <person name="Cochrane G."/>
            <person name="Meng A."/>
            <person name="Brown T."/>
            <person name="Cohen L."/>
        </authorList>
    </citation>
    <scope>NUCLEOTIDE SEQUENCE</scope>
    <source>
        <strain evidence="2">CCMP2877</strain>
    </source>
</reference>
<proteinExistence type="predicted"/>
<keyword evidence="1" id="KW-0732">Signal</keyword>
<dbReference type="SUPFAM" id="SSF109604">
    <property type="entry name" value="HD-domain/PDEase-like"/>
    <property type="match status" value="1"/>
</dbReference>
<evidence type="ECO:0000256" key="1">
    <source>
        <dbReference type="SAM" id="SignalP"/>
    </source>
</evidence>
<dbReference type="AlphaFoldDB" id="A0A7S1UEL7"/>
<gene>
    <name evidence="2" type="ORF">PPAR1163_LOCUS24197</name>
</gene>
<accession>A0A7S1UEL7</accession>
<protein>
    <recommendedName>
        <fullName evidence="3">HD domain-containing protein</fullName>
    </recommendedName>
</protein>
<evidence type="ECO:0008006" key="3">
    <source>
        <dbReference type="Google" id="ProtNLM"/>
    </source>
</evidence>
<feature type="chain" id="PRO_5031084769" description="HD domain-containing protein" evidence="1">
    <location>
        <begin position="21"/>
        <end position="225"/>
    </location>
</feature>